<dbReference type="Proteomes" id="UP000824262">
    <property type="component" value="Unassembled WGS sequence"/>
</dbReference>
<evidence type="ECO:0008006" key="3">
    <source>
        <dbReference type="Google" id="ProtNLM"/>
    </source>
</evidence>
<evidence type="ECO:0000313" key="1">
    <source>
        <dbReference type="EMBL" id="HIQ77833.1"/>
    </source>
</evidence>
<evidence type="ECO:0000313" key="2">
    <source>
        <dbReference type="Proteomes" id="UP000824262"/>
    </source>
</evidence>
<proteinExistence type="predicted"/>
<accession>A0A9D0ZC80</accession>
<reference evidence="1" key="2">
    <citation type="journal article" date="2021" name="PeerJ">
        <title>Extensive microbial diversity within the chicken gut microbiome revealed by metagenomics and culture.</title>
        <authorList>
            <person name="Gilroy R."/>
            <person name="Ravi A."/>
            <person name="Getino M."/>
            <person name="Pursley I."/>
            <person name="Horton D.L."/>
            <person name="Alikhan N.F."/>
            <person name="Baker D."/>
            <person name="Gharbi K."/>
            <person name="Hall N."/>
            <person name="Watson M."/>
            <person name="Adriaenssens E.M."/>
            <person name="Foster-Nyarko E."/>
            <person name="Jarju S."/>
            <person name="Secka A."/>
            <person name="Antonio M."/>
            <person name="Oren A."/>
            <person name="Chaudhuri R.R."/>
            <person name="La Ragione R."/>
            <person name="Hildebrand F."/>
            <person name="Pallen M.J."/>
        </authorList>
    </citation>
    <scope>NUCLEOTIDE SEQUENCE</scope>
    <source>
        <strain evidence="1">ChiBcolR7-354</strain>
    </source>
</reference>
<reference evidence="1" key="1">
    <citation type="submission" date="2020-10" db="EMBL/GenBank/DDBJ databases">
        <authorList>
            <person name="Gilroy R."/>
        </authorList>
    </citation>
    <scope>NUCLEOTIDE SEQUENCE</scope>
    <source>
        <strain evidence="1">ChiBcolR7-354</strain>
    </source>
</reference>
<gene>
    <name evidence="1" type="ORF">IAB77_01075</name>
</gene>
<comment type="caution">
    <text evidence="1">The sequence shown here is derived from an EMBL/GenBank/DDBJ whole genome shotgun (WGS) entry which is preliminary data.</text>
</comment>
<protein>
    <recommendedName>
        <fullName evidence="3">Alcohol acetyltransferase</fullName>
    </recommendedName>
</protein>
<sequence>MANPGTPWYRMDNASVMYSAIQREEYSAIYRFSAFLHREADPDALQRAVDRAMPRFPGFAVRIRRGFFWYFFEPNPSPGPFVQPDSADPCRPVRFGEDGGWLVRFLYYGRRISLEVFHALADGAGALVFFRAVLAEYFRQLGEDIPADCAVNLDEEPSRGEIEDAYRRYAGKVSRRQLGIKRAYQDLGTPEPFYTFHVTMGFVPIAQLKSRAKELGGTITEYLAAVLMHLLLQKQAQERPRRQLPVTLGIPVNLRQYFPTETLRNFIMTVQVSADPSLGEYSLAELVSLVRCQLRLHGSPQELRAVMTRGVRLQYNPLLKVIPRGIKNLIMLRSYPKNGVRPYTATFTNPGYFALPEPMARHVAHMEVVLGQAAVPRPHVSAIGYGDTMEITVSGVQRENDLEREFFRFLVREGLHVRVESNRL</sequence>
<name>A0A9D0ZC80_9FIRM</name>
<dbReference type="AlphaFoldDB" id="A0A9D0ZC80"/>
<organism evidence="1 2">
    <name type="scientific">Candidatus Scatomorpha intestinavium</name>
    <dbReference type="NCBI Taxonomy" id="2840922"/>
    <lineage>
        <taxon>Bacteria</taxon>
        <taxon>Bacillati</taxon>
        <taxon>Bacillota</taxon>
        <taxon>Clostridia</taxon>
        <taxon>Eubacteriales</taxon>
        <taxon>Candidatus Scatomorpha</taxon>
    </lineage>
</organism>
<dbReference type="EMBL" id="DVGA01000016">
    <property type="protein sequence ID" value="HIQ77833.1"/>
    <property type="molecule type" value="Genomic_DNA"/>
</dbReference>